<dbReference type="Proteomes" id="UP000831484">
    <property type="component" value="Plasmid pdjl-6-1"/>
</dbReference>
<name>A0AB38RM58_RHOSG</name>
<dbReference type="Pfam" id="PF13604">
    <property type="entry name" value="AAA_30"/>
    <property type="match status" value="1"/>
</dbReference>
<dbReference type="InterPro" id="IPR014862">
    <property type="entry name" value="TrwC"/>
</dbReference>
<geneLocation type="plasmid" evidence="3 4">
    <name>pdjl-6-1</name>
</geneLocation>
<feature type="compositionally biased region" description="Polar residues" evidence="1">
    <location>
        <begin position="1250"/>
        <end position="1271"/>
    </location>
</feature>
<dbReference type="Pfam" id="PF08751">
    <property type="entry name" value="TrwC"/>
    <property type="match status" value="1"/>
</dbReference>
<evidence type="ECO:0000256" key="1">
    <source>
        <dbReference type="SAM" id="MobiDB-lite"/>
    </source>
</evidence>
<dbReference type="Gene3D" id="2.30.30.940">
    <property type="match status" value="1"/>
</dbReference>
<feature type="compositionally biased region" description="Basic and acidic residues" evidence="1">
    <location>
        <begin position="1552"/>
        <end position="1569"/>
    </location>
</feature>
<dbReference type="RefSeq" id="WP_064233777.1">
    <property type="nucleotide sequence ID" value="NZ_CP096564.1"/>
</dbReference>
<feature type="compositionally biased region" description="Basic and acidic residues" evidence="1">
    <location>
        <begin position="1528"/>
        <end position="1545"/>
    </location>
</feature>
<feature type="compositionally biased region" description="Low complexity" evidence="1">
    <location>
        <begin position="1288"/>
        <end position="1298"/>
    </location>
</feature>
<feature type="region of interest" description="Disordered" evidence="1">
    <location>
        <begin position="1248"/>
        <end position="1313"/>
    </location>
</feature>
<feature type="domain" description="TrwC relaxase" evidence="2">
    <location>
        <begin position="9"/>
        <end position="403"/>
    </location>
</feature>
<dbReference type="InterPro" id="IPR027417">
    <property type="entry name" value="P-loop_NTPase"/>
</dbReference>
<dbReference type="SUPFAM" id="SSF52540">
    <property type="entry name" value="P-loop containing nucleoside triphosphate hydrolases"/>
    <property type="match status" value="2"/>
</dbReference>
<reference evidence="4" key="1">
    <citation type="journal article" date="2022" name="Environ. Microbiol.">
        <title>Functional analysis, diversity, and distribution of carbendazim hydrolases MheI and CbmA, responsible for the initial step in carbendazim degradation.</title>
        <authorList>
            <person name="Zhang M."/>
            <person name="Bai X."/>
            <person name="Li Q."/>
            <person name="Zhang L."/>
            <person name="Zhu Q."/>
            <person name="Gao S."/>
            <person name="Ke Z."/>
            <person name="Jiang M."/>
            <person name="Hu J."/>
            <person name="Qiu J."/>
            <person name="Hong Q."/>
        </authorList>
    </citation>
    <scope>NUCLEOTIDE SEQUENCE [LARGE SCALE GENOMIC DNA]</scope>
    <source>
        <strain evidence="4">djl-6</strain>
    </source>
</reference>
<protein>
    <submittedName>
        <fullName evidence="3">Relaxase domain-containing protein</fullName>
    </submittedName>
</protein>
<feature type="compositionally biased region" description="Polar residues" evidence="1">
    <location>
        <begin position="1515"/>
        <end position="1527"/>
    </location>
</feature>
<evidence type="ECO:0000259" key="2">
    <source>
        <dbReference type="Pfam" id="PF08751"/>
    </source>
</evidence>
<feature type="region of interest" description="Disordered" evidence="1">
    <location>
        <begin position="1492"/>
        <end position="1569"/>
    </location>
</feature>
<evidence type="ECO:0000313" key="4">
    <source>
        <dbReference type="Proteomes" id="UP000831484"/>
    </source>
</evidence>
<accession>A0AB38RM58</accession>
<dbReference type="CDD" id="cd18809">
    <property type="entry name" value="SF1_C_RecD"/>
    <property type="match status" value="1"/>
</dbReference>
<organism evidence="3 4">
    <name type="scientific">Rhodococcus qingshengii JCM 15477</name>
    <dbReference type="NCBI Taxonomy" id="1303681"/>
    <lineage>
        <taxon>Bacteria</taxon>
        <taxon>Bacillati</taxon>
        <taxon>Actinomycetota</taxon>
        <taxon>Actinomycetes</taxon>
        <taxon>Mycobacteriales</taxon>
        <taxon>Nocardiaceae</taxon>
        <taxon>Rhodococcus</taxon>
        <taxon>Rhodococcus erythropolis group</taxon>
    </lineage>
</organism>
<dbReference type="EMBL" id="CP096564">
    <property type="protein sequence ID" value="UPU46220.1"/>
    <property type="molecule type" value="Genomic_DNA"/>
</dbReference>
<dbReference type="SUPFAM" id="SSF55464">
    <property type="entry name" value="Origin of replication-binding domain, RBD-like"/>
    <property type="match status" value="1"/>
</dbReference>
<dbReference type="Gene3D" id="3.40.50.300">
    <property type="entry name" value="P-loop containing nucleotide triphosphate hydrolases"/>
    <property type="match status" value="2"/>
</dbReference>
<feature type="compositionally biased region" description="Low complexity" evidence="1">
    <location>
        <begin position="1492"/>
        <end position="1504"/>
    </location>
</feature>
<keyword evidence="3" id="KW-0614">Plasmid</keyword>
<dbReference type="NCBIfam" id="NF041492">
    <property type="entry name" value="MobF"/>
    <property type="match status" value="1"/>
</dbReference>
<proteinExistence type="predicted"/>
<gene>
    <name evidence="3" type="ORF">M0639_29680</name>
</gene>
<sequence>MMTLHRLHAGDGYTYLTRQVASGDREIARGQNLADYYVAEGTPPGLWVGKGIDDLGLTGQVSEEQMRALFGEGLHPNADLLFDQAIAAGMSPKAAIEAQKLGRAFPKFKNDVEFVNELNSALEAHRIDTGKAPTRDERDALRFMLAAKHYQKQHGQSAATKGELVRFMAAQESKIRQPVAGYDLVFTPVKSVSVLWGLGDDEVRTAIEQAHKDAVNETLAWIESEAALTRRGTAGVEQIDTDGLVIAQFDHFDNRNGDPNLHTHCAVSNKVRGIDGNWSSLDARVLHRIAVAGAARYNRIVADKISRALPVAFEDRSRGENKQPVREIAGVPQELLDGFSRRPQIMERANELMAEYRAEHGKNPSKVVQISLVQRATLETRSGKQTPKSLAAMREEWREQAVNMLGADGIDNLLSTALSQDEPFIDPAEFDADQVASSAVERVSLQRSTWTEANVRTVAEDMLSRVKFPSEEQANAAVELVVNRALHRDSLLVDISLDQMPEAMTRANGESTLTDHQKARYTSTAMLDAEQRLLNAAHTPTVFTVSDSAFETALAYRENLEGRPFNKGQITLARHLATTEALLAVGIGPAGTGKTTSMKAVTDAWQAQGRDVIALGPSAAAATVLGEDIGVRGRTIDDILTRHRLGIDAAINRGAMLLVDESGMASTHQLDALVQIAAEHGAVVRLIGDPAQLSAVNAGGALGLLARNTRAPELEEVVRFSDDDERDISLALRKGEHSVIEWYEERDRLIGGSRDELLDKILRDHLADTAAGSTSVMLAPTTADVQSLNQAAQAIHLVNGTLTDGTRTALTAGDHAYVGDIIVTRRNQNNITAVGGTRAGQRVENGDLWTVHAVTEHGIIAVHKRHGGTVSLPNWYLTQHTELGYAHTIHRAQGMTVDVARSLLGASVTREAGYVALTRGRHGNYAYLITDELPDGDLDHQPDPVSTRSGVLAEILDRRGEEISATEQLREALDRASDPARFQTYYDVAAAKLGTDYALHLLDRSLPATILATAKKQDGFDSLVARVRELATHGADIAPILAAATDRELATVGNIPGALLRRLKAIETPALADDQQAILPPAHSGSDHTLREFATRMREQIGSSPTVTAADFDGLRPVDLEYTHPQQSAYNAALARIAEGDAATLLEAALPDHVVDAIRDDGQWTPLLAAVADAEIHGGRDPYSVVATITEQGPERLAGYGTALLERLRTLDDTTPADPALPTTHEPIAPTDRALAAYATELRDYLDTLDSPTSRPETAQPQEPARTTTPARTIEPSPITRREKTRPETPQQQTEPRPAITRDPRTPAAPRLTGLRALSGAKLVDARRHIAAKQRHLEQLRTLTAATRAAAVSRSRTEAVRREHTRITAPAHALTQAQAAIEARTEKVHRVDTAIDGARTELAGTGRLARTKRAEIEAKIGALAAERAAAIEELTAARTAAEAIAPANQWDKIANDAAEADKRLPEALREAEERDRQALNTADKTLERIDTQQQQLADQDTAITGEQTRRRALTPEQTIVETTQREQQATEKDTGQQPEAKERNNRAMMLARQREQNTQEKRRQRGLES</sequence>
<keyword evidence="4" id="KW-1185">Reference proteome</keyword>
<evidence type="ECO:0000313" key="3">
    <source>
        <dbReference type="EMBL" id="UPU46220.1"/>
    </source>
</evidence>